<dbReference type="AlphaFoldDB" id="D3V2Y2"/>
<dbReference type="EMBL" id="FN667741">
    <property type="protein sequence ID" value="CBJ81097.1"/>
    <property type="molecule type" value="Genomic_DNA"/>
</dbReference>
<evidence type="ECO:0000313" key="2">
    <source>
        <dbReference type="Proteomes" id="UP000002045"/>
    </source>
</evidence>
<proteinExistence type="predicted"/>
<accession>D3V2Y2</accession>
<organism evidence="1 2">
    <name type="scientific">Xenorhabdus bovienii (strain SS-2004)</name>
    <name type="common">Xenorhabdus nematophila subsp. bovienii</name>
    <dbReference type="NCBI Taxonomy" id="406818"/>
    <lineage>
        <taxon>Bacteria</taxon>
        <taxon>Pseudomonadati</taxon>
        <taxon>Pseudomonadota</taxon>
        <taxon>Gammaproteobacteria</taxon>
        <taxon>Enterobacterales</taxon>
        <taxon>Morganellaceae</taxon>
        <taxon>Xenorhabdus</taxon>
    </lineage>
</organism>
<protein>
    <submittedName>
        <fullName evidence="1">Uncharacterized protein</fullName>
    </submittedName>
</protein>
<dbReference type="HOGENOM" id="CLU_2940862_0_0_6"/>
<dbReference type="STRING" id="406818.XBJ1_1971"/>
<name>D3V2Y2_XENBS</name>
<dbReference type="KEGG" id="xbo:XBJ1_1971"/>
<sequence>MTGKTFTQRTRVKRLNRKTISYSKSEELMGWDSTSAGARSLECRRRPRYFAGLCDRAFGR</sequence>
<evidence type="ECO:0000313" key="1">
    <source>
        <dbReference type="EMBL" id="CBJ81097.1"/>
    </source>
</evidence>
<dbReference type="Proteomes" id="UP000002045">
    <property type="component" value="Chromosome"/>
</dbReference>
<reference evidence="1" key="1">
    <citation type="journal article" date="2011" name="PLoS ONE">
        <title>The entomopathogenic bacterial endosymbionts xenorhabdus and photorhabdus: convergent lifestyles from divergent genomes.</title>
        <authorList>
            <person name="Chaston J.M."/>
            <person name="Suen G."/>
            <person name="Tucker S.L."/>
            <person name="Andersen A.W."/>
            <person name="Bhasin A."/>
            <person name="Bode E."/>
            <person name="Bode H.B."/>
            <person name="Brachmann A.O."/>
            <person name="Cowles C.E."/>
            <person name="Cowles K.N."/>
            <person name="Darby C."/>
            <person name="de Leon L."/>
            <person name="Drace K."/>
            <person name="Du Z."/>
            <person name="Givaudan A."/>
            <person name="Herbert Tran E.E."/>
            <person name="Jewell K.A."/>
            <person name="Knack J.J."/>
            <person name="Krasomil-Osterfeld K.C."/>
            <person name="Kukor R."/>
            <person name="Lanois A."/>
            <person name="Latreille P."/>
            <person name="Leimgruber N.K."/>
            <person name="Lipke C.M."/>
            <person name="Liu R."/>
            <person name="Lu X."/>
            <person name="Martens E.C."/>
            <person name="Marri P.R."/>
            <person name="Medigue C."/>
            <person name="Menard M.L."/>
            <person name="Miller N.M."/>
            <person name="Morales-Soto N."/>
            <person name="Norton S."/>
            <person name="Ogier J.C."/>
            <person name="Orchard S.S."/>
            <person name="Park D."/>
            <person name="Park Y."/>
            <person name="Qurollo B.A."/>
            <person name="Sugar D.R."/>
            <person name="Richards G.R."/>
            <person name="Rouy Z."/>
            <person name="Slominski B."/>
            <person name="Slominski K."/>
            <person name="Snyder H."/>
            <person name="Tjaden B.C."/>
            <person name="van der Hoeven R."/>
            <person name="Welch R.D."/>
            <person name="Wheeler C."/>
            <person name="Xiang B."/>
            <person name="Barbazuk B."/>
            <person name="Gaudriault S."/>
            <person name="Goodner B."/>
            <person name="Slater S.C."/>
            <person name="Forst S."/>
            <person name="Goldman B.S."/>
            <person name="Goodrich-Blair H."/>
        </authorList>
    </citation>
    <scope>NUCLEOTIDE SEQUENCE [LARGE SCALE GENOMIC DNA]</scope>
    <source>
        <strain evidence="1">SS-2004</strain>
    </source>
</reference>
<gene>
    <name evidence="1" type="ordered locus">XBJ1_1971</name>
</gene>